<dbReference type="Proteomes" id="UP000727407">
    <property type="component" value="Unassembled WGS sequence"/>
</dbReference>
<organism evidence="1 2">
    <name type="scientific">Clarias magur</name>
    <name type="common">Asian catfish</name>
    <name type="synonym">Macropteronotus magur</name>
    <dbReference type="NCBI Taxonomy" id="1594786"/>
    <lineage>
        <taxon>Eukaryota</taxon>
        <taxon>Metazoa</taxon>
        <taxon>Chordata</taxon>
        <taxon>Craniata</taxon>
        <taxon>Vertebrata</taxon>
        <taxon>Euteleostomi</taxon>
        <taxon>Actinopterygii</taxon>
        <taxon>Neopterygii</taxon>
        <taxon>Teleostei</taxon>
        <taxon>Ostariophysi</taxon>
        <taxon>Siluriformes</taxon>
        <taxon>Clariidae</taxon>
        <taxon>Clarias</taxon>
    </lineage>
</organism>
<name>A0A8J4X266_CLAMG</name>
<accession>A0A8J4X266</accession>
<dbReference type="AlphaFoldDB" id="A0A8J4X266"/>
<sequence>SSSGRCRGYRRADDDRLPVCSAPDEEARRRGGVFTSGLCSLLALERPLEPFERVCMRNKSSPQEQELDGVCTSL</sequence>
<proteinExistence type="predicted"/>
<reference evidence="1" key="1">
    <citation type="submission" date="2020-07" db="EMBL/GenBank/DDBJ databases">
        <title>Clarias magur genome sequencing, assembly and annotation.</title>
        <authorList>
            <person name="Kushwaha B."/>
            <person name="Kumar R."/>
            <person name="Das P."/>
            <person name="Joshi C.G."/>
            <person name="Kumar D."/>
            <person name="Nagpure N.S."/>
            <person name="Pandey M."/>
            <person name="Agarwal S."/>
            <person name="Srivastava S."/>
            <person name="Singh M."/>
            <person name="Sahoo L."/>
            <person name="Jayasankar P."/>
            <person name="Meher P.K."/>
            <person name="Koringa P.G."/>
            <person name="Iquebal M.A."/>
            <person name="Das S.P."/>
            <person name="Bit A."/>
            <person name="Patnaik S."/>
            <person name="Patel N."/>
            <person name="Shah T.M."/>
            <person name="Hinsu A."/>
            <person name="Jena J.K."/>
        </authorList>
    </citation>
    <scope>NUCLEOTIDE SEQUENCE</scope>
    <source>
        <strain evidence="1">CIFAMagur01</strain>
        <tissue evidence="1">Testis</tissue>
    </source>
</reference>
<keyword evidence="2" id="KW-1185">Reference proteome</keyword>
<protein>
    <submittedName>
        <fullName evidence="1">Uncharacterized protein</fullName>
    </submittedName>
</protein>
<feature type="non-terminal residue" evidence="1">
    <location>
        <position position="1"/>
    </location>
</feature>
<evidence type="ECO:0000313" key="1">
    <source>
        <dbReference type="EMBL" id="KAF5901367.1"/>
    </source>
</evidence>
<gene>
    <name evidence="1" type="ORF">DAT39_008930</name>
</gene>
<evidence type="ECO:0000313" key="2">
    <source>
        <dbReference type="Proteomes" id="UP000727407"/>
    </source>
</evidence>
<dbReference type="EMBL" id="QNUK01000115">
    <property type="protein sequence ID" value="KAF5901367.1"/>
    <property type="molecule type" value="Genomic_DNA"/>
</dbReference>
<comment type="caution">
    <text evidence="1">The sequence shown here is derived from an EMBL/GenBank/DDBJ whole genome shotgun (WGS) entry which is preliminary data.</text>
</comment>